<accession>A0A087IN60</accession>
<dbReference type="RefSeq" id="WP_011152674.1">
    <property type="nucleotide sequence ID" value="NZ_AP026553.1"/>
</dbReference>
<evidence type="ECO:0000313" key="5">
    <source>
        <dbReference type="Proteomes" id="UP000054370"/>
    </source>
</evidence>
<proteinExistence type="predicted"/>
<reference evidence="3" key="5">
    <citation type="submission" date="2021-03" db="EMBL/GenBank/DDBJ databases">
        <title>Study of the foodborne Vibrio vulnificus isolates from China.</title>
        <authorList>
            <person name="Zheng Z."/>
            <person name="Ye L."/>
        </authorList>
    </citation>
    <scope>NUCLEOTIDE SEQUENCE</scope>
    <source>
        <strain evidence="3">Vv1582</strain>
    </source>
</reference>
<dbReference type="EMBL" id="DACRBY010000005">
    <property type="protein sequence ID" value="HAS8539203.1"/>
    <property type="molecule type" value="Genomic_DNA"/>
</dbReference>
<dbReference type="OMA" id="ERHHINM"/>
<dbReference type="EMBL" id="JAFKOQ010000020">
    <property type="protein sequence ID" value="MBN8123993.1"/>
    <property type="molecule type" value="Genomic_DNA"/>
</dbReference>
<keyword evidence="5" id="KW-1185">Reference proteome</keyword>
<dbReference type="AlphaFoldDB" id="A0A087IN60"/>
<reference evidence="4 5" key="2">
    <citation type="submission" date="2017-12" db="EMBL/GenBank/DDBJ databases">
        <title>FDA dAtabase for Regulatory Grade micrObial Sequences (FDA-ARGOS): Supporting development and validation of Infectious Disease Dx tests.</title>
        <authorList>
            <person name="Hoffmann M."/>
            <person name="Allard M."/>
            <person name="Evans P."/>
            <person name="Brown E."/>
            <person name="Tallon L.J."/>
            <person name="Sadzewicz L."/>
            <person name="Sengamalay N."/>
            <person name="Ott S."/>
            <person name="Godinez A."/>
            <person name="Nagaraj S."/>
            <person name="Vavikolanu K."/>
            <person name="Aluvathingal J."/>
            <person name="Nadendla S."/>
            <person name="Hobson J."/>
            <person name="Sichtig H."/>
        </authorList>
    </citation>
    <scope>NUCLEOTIDE SEQUENCE [LARGE SCALE GENOMIC DNA]</scope>
    <source>
        <strain evidence="5">ATCC 29307</strain>
        <strain evidence="4">FDAARGOS_118</strain>
    </source>
</reference>
<reference evidence="2" key="4">
    <citation type="submission" date="2019-01" db="EMBL/GenBank/DDBJ databases">
        <authorList>
            <consortium name="NCBI Pathogen Detection Project"/>
        </authorList>
    </citation>
    <scope>NUCLEOTIDE SEQUENCE</scope>
    <source>
        <strain evidence="2">BCW_3452</strain>
    </source>
</reference>
<evidence type="ECO:0000313" key="2">
    <source>
        <dbReference type="EMBL" id="HAS8539203.1"/>
    </source>
</evidence>
<dbReference type="Proteomes" id="UP000263418">
    <property type="component" value="Chromosome 2"/>
</dbReference>
<gene>
    <name evidence="4" type="ORF">AL548_007045</name>
    <name evidence="1" type="ORF">FORC53_4369</name>
    <name evidence="2" type="ORF">I7730_05315</name>
    <name evidence="3" type="ORF">J0J18_19800</name>
</gene>
<dbReference type="Proteomes" id="UP000054370">
    <property type="component" value="Unassembled WGS sequence"/>
</dbReference>
<evidence type="ECO:0000313" key="4">
    <source>
        <dbReference type="EMBL" id="PNM78317.1"/>
    </source>
</evidence>
<evidence type="ECO:0000313" key="6">
    <source>
        <dbReference type="Proteomes" id="UP000263418"/>
    </source>
</evidence>
<reference evidence="1 6" key="1">
    <citation type="submission" date="2017-01" db="EMBL/GenBank/DDBJ databases">
        <title>Complete Genome Sequence of Vibrio vulnificus FORC_053.</title>
        <authorList>
            <consortium name="Food-borne Pathogen Omics Research Center"/>
            <person name="Chung H.Y."/>
            <person name="Na E.J."/>
            <person name="Song J.S."/>
            <person name="Kim H."/>
            <person name="Lee J.-H."/>
            <person name="Ryu S."/>
            <person name="Choi S.H."/>
        </authorList>
    </citation>
    <scope>NUCLEOTIDE SEQUENCE [LARGE SCALE GENOMIC DNA]</scope>
    <source>
        <strain evidence="1 6">FORC_053</strain>
    </source>
</reference>
<dbReference type="OrthoDB" id="5904408at2"/>
<dbReference type="GeneID" id="93897493"/>
<organism evidence="2">
    <name type="scientific">Vibrio vulnificus</name>
    <dbReference type="NCBI Taxonomy" id="672"/>
    <lineage>
        <taxon>Bacteria</taxon>
        <taxon>Pseudomonadati</taxon>
        <taxon>Pseudomonadota</taxon>
        <taxon>Gammaproteobacteria</taxon>
        <taxon>Vibrionales</taxon>
        <taxon>Vibrionaceae</taxon>
        <taxon>Vibrio</taxon>
    </lineage>
</organism>
<evidence type="ECO:0000313" key="3">
    <source>
        <dbReference type="EMBL" id="MBN8123993.1"/>
    </source>
</evidence>
<evidence type="ECO:0000313" key="1">
    <source>
        <dbReference type="EMBL" id="AXX62708.1"/>
    </source>
</evidence>
<name>A0A087IN60_VIBVL</name>
<reference evidence="2" key="3">
    <citation type="journal article" date="2018" name="Genome Biol.">
        <title>SKESA: strategic k-mer extension for scrupulous assemblies.</title>
        <authorList>
            <person name="Souvorov A."/>
            <person name="Agarwala R."/>
            <person name="Lipman D.J."/>
        </authorList>
    </citation>
    <scope>NUCLEOTIDE SEQUENCE</scope>
    <source>
        <strain evidence="2">BCW_3452</strain>
    </source>
</reference>
<dbReference type="KEGG" id="vvl:VV93_v1c43610"/>
<dbReference type="EMBL" id="LOSH02000001">
    <property type="protein sequence ID" value="PNM78317.1"/>
    <property type="molecule type" value="Genomic_DNA"/>
</dbReference>
<protein>
    <submittedName>
        <fullName evidence="1">TPR repeat protein</fullName>
    </submittedName>
</protein>
<sequence length="69" mass="8127">MKNEELEQYLSQAEQPVKDFMAEVLETLGKKITKEEEPLIKLQYFGANIEIKLTSFEGVYELERSHFNM</sequence>
<dbReference type="Proteomes" id="UP000664056">
    <property type="component" value="Unassembled WGS sequence"/>
</dbReference>
<dbReference type="Proteomes" id="UP000863257">
    <property type="component" value="Unassembled WGS sequence"/>
</dbReference>
<dbReference type="EMBL" id="CP019291">
    <property type="protein sequence ID" value="AXX62708.1"/>
    <property type="molecule type" value="Genomic_DNA"/>
</dbReference>